<dbReference type="AlphaFoldDB" id="A0A9P5H1L1"/>
<gene>
    <name evidence="6" type="ORF">G7Z17_g8220</name>
</gene>
<organism evidence="6 7">
    <name type="scientific">Cylindrodendrum hubeiense</name>
    <dbReference type="NCBI Taxonomy" id="595255"/>
    <lineage>
        <taxon>Eukaryota</taxon>
        <taxon>Fungi</taxon>
        <taxon>Dikarya</taxon>
        <taxon>Ascomycota</taxon>
        <taxon>Pezizomycotina</taxon>
        <taxon>Sordariomycetes</taxon>
        <taxon>Hypocreomycetidae</taxon>
        <taxon>Hypocreales</taxon>
        <taxon>Nectriaceae</taxon>
        <taxon>Cylindrodendrum</taxon>
    </lineage>
</organism>
<reference evidence="6" key="1">
    <citation type="submission" date="2020-03" db="EMBL/GenBank/DDBJ databases">
        <title>Draft Genome Sequence of Cylindrodendrum hubeiense.</title>
        <authorList>
            <person name="Buettner E."/>
            <person name="Kellner H."/>
        </authorList>
    </citation>
    <scope>NUCLEOTIDE SEQUENCE</scope>
    <source>
        <strain evidence="6">IHI 201604</strain>
    </source>
</reference>
<dbReference type="InterPro" id="IPR020422">
    <property type="entry name" value="TYR_PHOSPHATASE_DUAL_dom"/>
</dbReference>
<dbReference type="Gene3D" id="3.90.190.10">
    <property type="entry name" value="Protein tyrosine phosphatase superfamily"/>
    <property type="match status" value="1"/>
</dbReference>
<name>A0A9P5H1L1_9HYPO</name>
<dbReference type="InterPro" id="IPR047949">
    <property type="entry name" value="PPS1_DSP"/>
</dbReference>
<dbReference type="EMBL" id="JAANBB010000201">
    <property type="protein sequence ID" value="KAF7546736.1"/>
    <property type="molecule type" value="Genomic_DNA"/>
</dbReference>
<feature type="domain" description="Tyrosine-protein phosphatase" evidence="4">
    <location>
        <begin position="792"/>
        <end position="941"/>
    </location>
</feature>
<evidence type="ECO:0000256" key="3">
    <source>
        <dbReference type="SAM" id="MobiDB-lite"/>
    </source>
</evidence>
<dbReference type="OrthoDB" id="273181at2759"/>
<keyword evidence="7" id="KW-1185">Reference proteome</keyword>
<dbReference type="PROSITE" id="PS50056">
    <property type="entry name" value="TYR_PHOSPHATASE_2"/>
    <property type="match status" value="1"/>
</dbReference>
<dbReference type="InterPro" id="IPR029021">
    <property type="entry name" value="Prot-tyrosine_phosphatase-like"/>
</dbReference>
<dbReference type="Proteomes" id="UP000722485">
    <property type="component" value="Unassembled WGS sequence"/>
</dbReference>
<dbReference type="CDD" id="cd14516">
    <property type="entry name" value="DSP_fungal_PPS1"/>
    <property type="match status" value="1"/>
</dbReference>
<feature type="region of interest" description="Disordered" evidence="3">
    <location>
        <begin position="279"/>
        <end position="358"/>
    </location>
</feature>
<evidence type="ECO:0000256" key="1">
    <source>
        <dbReference type="ARBA" id="ARBA00022801"/>
    </source>
</evidence>
<feature type="compositionally biased region" description="Pro residues" evidence="3">
    <location>
        <begin position="332"/>
        <end position="341"/>
    </location>
</feature>
<dbReference type="PANTHER" id="PTHR47550">
    <property type="entry name" value="DUAL SPECIFICITY PROTEIN PHOSPHATASE PPS1"/>
    <property type="match status" value="1"/>
</dbReference>
<protein>
    <recommendedName>
        <fullName evidence="8">Protein-tyrosine-phosphatase</fullName>
    </recommendedName>
</protein>
<feature type="domain" description="Tyrosine specific protein phosphatases" evidence="5">
    <location>
        <begin position="860"/>
        <end position="928"/>
    </location>
</feature>
<dbReference type="InterPro" id="IPR053239">
    <property type="entry name" value="Dual_spec_PTase"/>
</dbReference>
<keyword evidence="2" id="KW-0904">Protein phosphatase</keyword>
<dbReference type="PANTHER" id="PTHR47550:SF1">
    <property type="entry name" value="DUAL SPECIFICITY PROTEIN PHOSPHATASE PPS1"/>
    <property type="match status" value="1"/>
</dbReference>
<dbReference type="FunFam" id="3.90.190.10:FF:000110">
    <property type="entry name" value="PPS1p Protein phosphatase"/>
    <property type="match status" value="1"/>
</dbReference>
<feature type="region of interest" description="Disordered" evidence="3">
    <location>
        <begin position="670"/>
        <end position="690"/>
    </location>
</feature>
<evidence type="ECO:0000259" key="5">
    <source>
        <dbReference type="PROSITE" id="PS50056"/>
    </source>
</evidence>
<dbReference type="SUPFAM" id="SSF52799">
    <property type="entry name" value="(Phosphotyrosine protein) phosphatases II"/>
    <property type="match status" value="2"/>
</dbReference>
<dbReference type="GO" id="GO:0008138">
    <property type="term" value="F:protein tyrosine/serine/threonine phosphatase activity"/>
    <property type="evidence" value="ECO:0007669"/>
    <property type="project" value="InterPro"/>
</dbReference>
<evidence type="ECO:0000313" key="7">
    <source>
        <dbReference type="Proteomes" id="UP000722485"/>
    </source>
</evidence>
<proteinExistence type="predicted"/>
<dbReference type="PROSITE" id="PS50054">
    <property type="entry name" value="TYR_PHOSPHATASE_DUAL"/>
    <property type="match status" value="1"/>
</dbReference>
<dbReference type="Pfam" id="PF00782">
    <property type="entry name" value="DSPc"/>
    <property type="match status" value="1"/>
</dbReference>
<evidence type="ECO:0000256" key="2">
    <source>
        <dbReference type="ARBA" id="ARBA00022912"/>
    </source>
</evidence>
<sequence>MVSLGQPRAVSSALSPLPTRASLLQLARALSHQPPWAWSLTTEDLYSANLPVHHFTQHTSTSAHVGTKTGKDTRAALSAIRHLPVAIRHCTLPTNNVHHHLRQQLLLLLPRLPFAIQSSLPPSSSSFSPSALRPQRHHSSSVSTVIVIGLTHNPLELPPPLVPYPLVRPNTKSPSLIPHNLVPTHCRPQSLVRLHLHFIRSNSAVPRACSSYLLRVLGPGMCDKSQPARPAAKAEYQHILYQGLTSTPTRTLPEIITHAVDRTSLETFAATADMATIALPRPIPPHRPSANITPPLSLESINSSSPAQCSVPVPNKHIPVCPTGPARADEPNTPPPSPPSPRSLDRSQQSSALYPTDRFDRIDNGSLSIFEIDADQVAEAVDFASRQPLPDPSLVFPWLHGLHPQNHVQQAFFAARKRTLRKTPSCIRAVTIVKADGVLTCARLKGAVAPEDIMQSGDGPDFVEADPREGFSVRNFQIQTAKVARTSDIIVYGQDATETRKLAWDISTGQQRWREKQIVQGVCAPEYNTFVCTGPFSDFEDNHPEIVAIDSSGCLTGKILDFFHQERREMWNMTEASEISHNVFMGPTPEPGTPEEQQFDILIECSDLGRLNPLTLQVIAESPDETGKQHMLDFPSSGSILPPTWSHSEADGILETCKWMYHLAQGSYPQPDFESRDDVEGDSPMPSEPQITFKVRPRKILLHCADGYTESTMLGIAYFSYSTGRAVPEAWLHLHTIKKRNFFAYPTDVALLTAITPRLLRESPICAGMSLTEITTLTRDEPSWFAGLDGSFPSRVLDYMYLGNLGHANNPDLLKALGIRQILSVGETAMWRDGDMEEWGEENVCVVQGVQDNGIDPLTDEFSRCLEFIDRGRRNGTATLVHCRVGVSRSATICIAEVMRAMNVSFPRAYCFVRARRLNVIIQPHLRFAYELLRWEETLQQEGDEDAPVKRDLEWGEITRAIALMNSPYSR</sequence>
<dbReference type="GO" id="GO:0005634">
    <property type="term" value="C:nucleus"/>
    <property type="evidence" value="ECO:0007669"/>
    <property type="project" value="GOC"/>
</dbReference>
<dbReference type="GO" id="GO:0033260">
    <property type="term" value="P:nuclear DNA replication"/>
    <property type="evidence" value="ECO:0007669"/>
    <property type="project" value="InterPro"/>
</dbReference>
<dbReference type="InterPro" id="IPR000340">
    <property type="entry name" value="Dual-sp_phosphatase_cat-dom"/>
</dbReference>
<feature type="compositionally biased region" description="Polar residues" evidence="3">
    <location>
        <begin position="290"/>
        <end position="308"/>
    </location>
</feature>
<dbReference type="InterPro" id="IPR000387">
    <property type="entry name" value="Tyr_Pase_dom"/>
</dbReference>
<comment type="caution">
    <text evidence="6">The sequence shown here is derived from an EMBL/GenBank/DDBJ whole genome shotgun (WGS) entry which is preliminary data.</text>
</comment>
<evidence type="ECO:0000259" key="4">
    <source>
        <dbReference type="PROSITE" id="PS50054"/>
    </source>
</evidence>
<accession>A0A9P5H1L1</accession>
<evidence type="ECO:0000313" key="6">
    <source>
        <dbReference type="EMBL" id="KAF7546736.1"/>
    </source>
</evidence>
<evidence type="ECO:0008006" key="8">
    <source>
        <dbReference type="Google" id="ProtNLM"/>
    </source>
</evidence>
<dbReference type="InterPro" id="IPR016130">
    <property type="entry name" value="Tyr_Pase_AS"/>
</dbReference>
<dbReference type="SMART" id="SM00195">
    <property type="entry name" value="DSPc"/>
    <property type="match status" value="1"/>
</dbReference>
<dbReference type="PROSITE" id="PS00383">
    <property type="entry name" value="TYR_PHOSPHATASE_1"/>
    <property type="match status" value="1"/>
</dbReference>
<keyword evidence="1" id="KW-0378">Hydrolase</keyword>